<gene>
    <name evidence="2" type="ORF">RND71_012004</name>
</gene>
<sequence length="234" mass="26475">MEESTAKLERSIAAPMIFIIVVALQFLSRYFEINKKKGSTSSEDMQLRAEIKQLLKEASALLQPSTFAQAAKLRRLATAKERELAINQEIRSKEAKLSYDTQKALLFCRYELGMYSDIYKLRLSCKMLIYPNHTGLDVLLVDYVVLAYSCGFHIQAARTALWEILVHISIELSACDLLICCSSTSAGKMLSWRAGGPANENVMVGIIPWLLLSTRVSKSISRRIFKWDWKVKAT</sequence>
<keyword evidence="1" id="KW-1133">Transmembrane helix</keyword>
<dbReference type="AlphaFoldDB" id="A0AAE1VGK2"/>
<keyword evidence="1" id="KW-0812">Transmembrane</keyword>
<dbReference type="Proteomes" id="UP001291623">
    <property type="component" value="Unassembled WGS sequence"/>
</dbReference>
<keyword evidence="1" id="KW-0472">Membrane</keyword>
<proteinExistence type="predicted"/>
<keyword evidence="3" id="KW-1185">Reference proteome</keyword>
<feature type="transmembrane region" description="Helical" evidence="1">
    <location>
        <begin position="12"/>
        <end position="31"/>
    </location>
</feature>
<evidence type="ECO:0000313" key="3">
    <source>
        <dbReference type="Proteomes" id="UP001291623"/>
    </source>
</evidence>
<evidence type="ECO:0000313" key="2">
    <source>
        <dbReference type="EMBL" id="KAK4368212.1"/>
    </source>
</evidence>
<comment type="caution">
    <text evidence="2">The sequence shown here is derived from an EMBL/GenBank/DDBJ whole genome shotgun (WGS) entry which is preliminary data.</text>
</comment>
<dbReference type="EMBL" id="JAVYJV010000006">
    <property type="protein sequence ID" value="KAK4368212.1"/>
    <property type="molecule type" value="Genomic_DNA"/>
</dbReference>
<organism evidence="2 3">
    <name type="scientific">Anisodus tanguticus</name>
    <dbReference type="NCBI Taxonomy" id="243964"/>
    <lineage>
        <taxon>Eukaryota</taxon>
        <taxon>Viridiplantae</taxon>
        <taxon>Streptophyta</taxon>
        <taxon>Embryophyta</taxon>
        <taxon>Tracheophyta</taxon>
        <taxon>Spermatophyta</taxon>
        <taxon>Magnoliopsida</taxon>
        <taxon>eudicotyledons</taxon>
        <taxon>Gunneridae</taxon>
        <taxon>Pentapetalae</taxon>
        <taxon>asterids</taxon>
        <taxon>lamiids</taxon>
        <taxon>Solanales</taxon>
        <taxon>Solanaceae</taxon>
        <taxon>Solanoideae</taxon>
        <taxon>Hyoscyameae</taxon>
        <taxon>Anisodus</taxon>
    </lineage>
</organism>
<name>A0AAE1VGK2_9SOLA</name>
<evidence type="ECO:0000256" key="1">
    <source>
        <dbReference type="SAM" id="Phobius"/>
    </source>
</evidence>
<reference evidence="2" key="1">
    <citation type="submission" date="2023-12" db="EMBL/GenBank/DDBJ databases">
        <title>Genome assembly of Anisodus tanguticus.</title>
        <authorList>
            <person name="Wang Y.-J."/>
        </authorList>
    </citation>
    <scope>NUCLEOTIDE SEQUENCE</scope>
    <source>
        <strain evidence="2">KB-2021</strain>
        <tissue evidence="2">Leaf</tissue>
    </source>
</reference>
<accession>A0AAE1VGK2</accession>
<protein>
    <submittedName>
        <fullName evidence="2">Uncharacterized protein</fullName>
    </submittedName>
</protein>